<evidence type="ECO:0000256" key="8">
    <source>
        <dbReference type="SAM" id="Phobius"/>
    </source>
</evidence>
<feature type="transmembrane region" description="Helical" evidence="8">
    <location>
        <begin position="223"/>
        <end position="245"/>
    </location>
</feature>
<organism evidence="9 10">
    <name type="scientific">Trapa incisa</name>
    <dbReference type="NCBI Taxonomy" id="236973"/>
    <lineage>
        <taxon>Eukaryota</taxon>
        <taxon>Viridiplantae</taxon>
        <taxon>Streptophyta</taxon>
        <taxon>Embryophyta</taxon>
        <taxon>Tracheophyta</taxon>
        <taxon>Spermatophyta</taxon>
        <taxon>Magnoliopsida</taxon>
        <taxon>eudicotyledons</taxon>
        <taxon>Gunneridae</taxon>
        <taxon>Pentapetalae</taxon>
        <taxon>rosids</taxon>
        <taxon>malvids</taxon>
        <taxon>Myrtales</taxon>
        <taxon>Lythraceae</taxon>
        <taxon>Trapa</taxon>
    </lineage>
</organism>
<dbReference type="InterPro" id="IPR003445">
    <property type="entry name" value="Cat_transpt"/>
</dbReference>
<feature type="transmembrane region" description="Helical" evidence="8">
    <location>
        <begin position="426"/>
        <end position="444"/>
    </location>
</feature>
<evidence type="ECO:0000313" key="9">
    <source>
        <dbReference type="EMBL" id="KAK4757797.1"/>
    </source>
</evidence>
<reference evidence="9 10" key="1">
    <citation type="journal article" date="2023" name="Hortic Res">
        <title>Pangenome of water caltrop reveals structural variations and asymmetric subgenome divergence after allopolyploidization.</title>
        <authorList>
            <person name="Zhang X."/>
            <person name="Chen Y."/>
            <person name="Wang L."/>
            <person name="Yuan Y."/>
            <person name="Fang M."/>
            <person name="Shi L."/>
            <person name="Lu R."/>
            <person name="Comes H.P."/>
            <person name="Ma Y."/>
            <person name="Chen Y."/>
            <person name="Huang G."/>
            <person name="Zhou Y."/>
            <person name="Zheng Z."/>
            <person name="Qiu Y."/>
        </authorList>
    </citation>
    <scope>NUCLEOTIDE SEQUENCE [LARGE SCALE GENOMIC DNA]</scope>
    <source>
        <tissue evidence="9">Roots</tissue>
    </source>
</reference>
<dbReference type="PANTHER" id="PTHR31064">
    <property type="entry name" value="POTASSIUM TRANSPORT PROTEIN DDB_G0292412-RELATED"/>
    <property type="match status" value="1"/>
</dbReference>
<accession>A0AAN7K1X5</accession>
<keyword evidence="4 8" id="KW-0812">Transmembrane</keyword>
<feature type="transmembrane region" description="Helical" evidence="8">
    <location>
        <begin position="189"/>
        <end position="211"/>
    </location>
</feature>
<keyword evidence="6" id="KW-0406">Ion transport</keyword>
<evidence type="ECO:0000313" key="10">
    <source>
        <dbReference type="Proteomes" id="UP001345219"/>
    </source>
</evidence>
<evidence type="ECO:0000256" key="2">
    <source>
        <dbReference type="ARBA" id="ARBA00010864"/>
    </source>
</evidence>
<dbReference type="InterPro" id="IPR051143">
    <property type="entry name" value="TrkH_K-transport"/>
</dbReference>
<evidence type="ECO:0000256" key="5">
    <source>
        <dbReference type="ARBA" id="ARBA00022989"/>
    </source>
</evidence>
<comment type="caution">
    <text evidence="9">The sequence shown here is derived from an EMBL/GenBank/DDBJ whole genome shotgun (WGS) entry which is preliminary data.</text>
</comment>
<dbReference type="EMBL" id="JAXIOK010000012">
    <property type="protein sequence ID" value="KAK4757797.1"/>
    <property type="molecule type" value="Genomic_DNA"/>
</dbReference>
<protein>
    <submittedName>
        <fullName evidence="9">Uncharacterized protein</fullName>
    </submittedName>
</protein>
<dbReference type="GO" id="GO:0005886">
    <property type="term" value="C:plasma membrane"/>
    <property type="evidence" value="ECO:0007669"/>
    <property type="project" value="TreeGrafter"/>
</dbReference>
<feature type="transmembrane region" description="Helical" evidence="8">
    <location>
        <begin position="317"/>
        <end position="337"/>
    </location>
</feature>
<feature type="transmembrane region" description="Helical" evidence="8">
    <location>
        <begin position="37"/>
        <end position="58"/>
    </location>
</feature>
<proteinExistence type="inferred from homology"/>
<comment type="subcellular location">
    <subcellularLocation>
        <location evidence="1">Membrane</location>
        <topology evidence="1">Multi-pass membrane protein</topology>
    </subcellularLocation>
</comment>
<dbReference type="Pfam" id="PF02386">
    <property type="entry name" value="TrkH"/>
    <property type="match status" value="1"/>
</dbReference>
<evidence type="ECO:0000256" key="7">
    <source>
        <dbReference type="ARBA" id="ARBA00023136"/>
    </source>
</evidence>
<evidence type="ECO:0000256" key="4">
    <source>
        <dbReference type="ARBA" id="ARBA00022692"/>
    </source>
</evidence>
<dbReference type="AlphaFoldDB" id="A0AAN7K1X5"/>
<feature type="transmembrane region" description="Helical" evidence="8">
    <location>
        <begin position="97"/>
        <end position="119"/>
    </location>
</feature>
<keyword evidence="10" id="KW-1185">Reference proteome</keyword>
<dbReference type="Proteomes" id="UP001345219">
    <property type="component" value="Chromosome 15"/>
</dbReference>
<evidence type="ECO:0000256" key="3">
    <source>
        <dbReference type="ARBA" id="ARBA00022448"/>
    </source>
</evidence>
<dbReference type="GO" id="GO:0008324">
    <property type="term" value="F:monoatomic cation transmembrane transporter activity"/>
    <property type="evidence" value="ECO:0007669"/>
    <property type="project" value="InterPro"/>
</dbReference>
<keyword evidence="5 8" id="KW-1133">Transmembrane helix</keyword>
<dbReference type="PANTHER" id="PTHR31064:SF38">
    <property type="entry name" value="CATION TRANSPORTER HKT1_4-RELATED"/>
    <property type="match status" value="1"/>
</dbReference>
<comment type="similarity">
    <text evidence="2">Belongs to the TrkH potassium transport family. HKT (TC 2.A.38.3) subfamily.</text>
</comment>
<gene>
    <name evidence="9" type="ORF">SAY87_019098</name>
</gene>
<sequence length="523" mass="57684">MEFLCNVSRVKLGCLFTSTRFFFLRFYRSFVLRANSFILQVIYFISLSLIGLGLLGILKPRSSEPIRSLDLLFTSVSAATVSSMSTVEMEAFSNAQLVVLTVLMFVGGEVFTSMVGLHLRNHRLRLLPRTADKVASVDNDALSVRSANHADDGVVDCIELGVSQTSRPFRSVDCDYLRYLSVKFLSSVVLVYLVAVQAIGVAMVSIYLKVFSGARKLLEDKGLKLLTFSVFTTVSTFASCGFVPTNENMAVFGRDSALLLILIPQVLLGNTLFPSCLRLILWVLGRWCSGHGAETSYLLKSSPEIGYLHLLPRLHSLLLVATVFGFVGVQFALFSAMQWSSDALSGLVGPYEKIVAVLFQCVNTRHTGETVVDFSKLAPAVLVLFTVMMYLPPYTSFLGGDGGCPPSHPERPDKPVRIRGKVVENLVFSQLSYLAIFVILVCITERANMEKDPLNFNVGYGNVGFTMGYSCGRQLQPSPACRDKWFGFAGRWSDGGKVVLMVVMVFGRLKKFNMNGGRGWKLL</sequence>
<keyword evidence="7 8" id="KW-0472">Membrane</keyword>
<feature type="transmembrane region" description="Helical" evidence="8">
    <location>
        <begin position="374"/>
        <end position="391"/>
    </location>
</feature>
<feature type="transmembrane region" description="Helical" evidence="8">
    <location>
        <begin position="257"/>
        <end position="281"/>
    </location>
</feature>
<dbReference type="GO" id="GO:0030001">
    <property type="term" value="P:metal ion transport"/>
    <property type="evidence" value="ECO:0007669"/>
    <property type="project" value="UniProtKB-ARBA"/>
</dbReference>
<name>A0AAN7K1X5_9MYRT</name>
<evidence type="ECO:0000256" key="1">
    <source>
        <dbReference type="ARBA" id="ARBA00004141"/>
    </source>
</evidence>
<keyword evidence="3" id="KW-0813">Transport</keyword>
<evidence type="ECO:0000256" key="6">
    <source>
        <dbReference type="ARBA" id="ARBA00023065"/>
    </source>
</evidence>